<feature type="domain" description="L,D-TPase catalytic" evidence="9">
    <location>
        <begin position="36"/>
        <end position="170"/>
    </location>
</feature>
<dbReference type="Gene3D" id="2.40.440.10">
    <property type="entry name" value="L,D-transpeptidase catalytic domain-like"/>
    <property type="match status" value="1"/>
</dbReference>
<protein>
    <submittedName>
        <fullName evidence="10">L,D-transpeptidase family protein</fullName>
    </submittedName>
</protein>
<dbReference type="Proteomes" id="UP001224997">
    <property type="component" value="Unassembled WGS sequence"/>
</dbReference>
<dbReference type="InterPro" id="IPR038063">
    <property type="entry name" value="Transpep_catalytic_dom"/>
</dbReference>
<accession>A0ABT9JET9</accession>
<evidence type="ECO:0000256" key="2">
    <source>
        <dbReference type="ARBA" id="ARBA00005992"/>
    </source>
</evidence>
<gene>
    <name evidence="10" type="ORF">Q5Y72_14715</name>
</gene>
<evidence type="ECO:0000256" key="1">
    <source>
        <dbReference type="ARBA" id="ARBA00004752"/>
    </source>
</evidence>
<dbReference type="CDD" id="cd16913">
    <property type="entry name" value="YkuD_like"/>
    <property type="match status" value="1"/>
</dbReference>
<keyword evidence="3" id="KW-0808">Transferase</keyword>
<reference evidence="10 11" key="1">
    <citation type="submission" date="2023-08" db="EMBL/GenBank/DDBJ databases">
        <authorList>
            <person name="Park J.-S."/>
        </authorList>
    </citation>
    <scope>NUCLEOTIDE SEQUENCE [LARGE SCALE GENOMIC DNA]</scope>
    <source>
        <strain evidence="10 11">2205BS29-5</strain>
    </source>
</reference>
<evidence type="ECO:0000256" key="6">
    <source>
        <dbReference type="ARBA" id="ARBA00023316"/>
    </source>
</evidence>
<dbReference type="PANTHER" id="PTHR36699">
    <property type="entry name" value="LD-TRANSPEPTIDASE"/>
    <property type="match status" value="1"/>
</dbReference>
<evidence type="ECO:0000256" key="8">
    <source>
        <dbReference type="SAM" id="SignalP"/>
    </source>
</evidence>
<evidence type="ECO:0000256" key="5">
    <source>
        <dbReference type="ARBA" id="ARBA00022984"/>
    </source>
</evidence>
<comment type="similarity">
    <text evidence="2">Belongs to the YkuD family.</text>
</comment>
<evidence type="ECO:0000256" key="3">
    <source>
        <dbReference type="ARBA" id="ARBA00022679"/>
    </source>
</evidence>
<comment type="caution">
    <text evidence="10">The sequence shown here is derived from an EMBL/GenBank/DDBJ whole genome shotgun (WGS) entry which is preliminary data.</text>
</comment>
<evidence type="ECO:0000259" key="9">
    <source>
        <dbReference type="PROSITE" id="PS52029"/>
    </source>
</evidence>
<keyword evidence="8" id="KW-0732">Signal</keyword>
<dbReference type="InterPro" id="IPR005490">
    <property type="entry name" value="LD_TPept_cat_dom"/>
</dbReference>
<feature type="chain" id="PRO_5046077563" evidence="8">
    <location>
        <begin position="22"/>
        <end position="171"/>
    </location>
</feature>
<evidence type="ECO:0000256" key="4">
    <source>
        <dbReference type="ARBA" id="ARBA00022960"/>
    </source>
</evidence>
<dbReference type="EMBL" id="JAVAMQ010000015">
    <property type="protein sequence ID" value="MDP5308335.1"/>
    <property type="molecule type" value="Genomic_DNA"/>
</dbReference>
<proteinExistence type="inferred from homology"/>
<keyword evidence="11" id="KW-1185">Reference proteome</keyword>
<feature type="active site" description="Nucleophile" evidence="7">
    <location>
        <position position="146"/>
    </location>
</feature>
<evidence type="ECO:0000313" key="11">
    <source>
        <dbReference type="Proteomes" id="UP001224997"/>
    </source>
</evidence>
<keyword evidence="4 7" id="KW-0133">Cell shape</keyword>
<evidence type="ECO:0000313" key="10">
    <source>
        <dbReference type="EMBL" id="MDP5308335.1"/>
    </source>
</evidence>
<evidence type="ECO:0000256" key="7">
    <source>
        <dbReference type="PROSITE-ProRule" id="PRU01373"/>
    </source>
</evidence>
<dbReference type="PROSITE" id="PS51257">
    <property type="entry name" value="PROKAR_LIPOPROTEIN"/>
    <property type="match status" value="1"/>
</dbReference>
<keyword evidence="6 7" id="KW-0961">Cell wall biogenesis/degradation</keyword>
<feature type="active site" description="Proton donor/acceptor" evidence="7">
    <location>
        <position position="126"/>
    </location>
</feature>
<feature type="signal peptide" evidence="8">
    <location>
        <begin position="1"/>
        <end position="21"/>
    </location>
</feature>
<comment type="pathway">
    <text evidence="1 7">Cell wall biogenesis; peptidoglycan biosynthesis.</text>
</comment>
<dbReference type="PROSITE" id="PS52029">
    <property type="entry name" value="LD_TPASE"/>
    <property type="match status" value="1"/>
</dbReference>
<dbReference type="Pfam" id="PF03734">
    <property type="entry name" value="YkuD"/>
    <property type="match status" value="1"/>
</dbReference>
<dbReference type="PANTHER" id="PTHR36699:SF1">
    <property type="entry name" value="L,D-TRANSPEPTIDASE YAFK-RELATED"/>
    <property type="match status" value="1"/>
</dbReference>
<name>A0ABT9JET9_9RHOB</name>
<organism evidence="10 11">
    <name type="scientific">Paracoccus spongiarum</name>
    <dbReference type="NCBI Taxonomy" id="3064387"/>
    <lineage>
        <taxon>Bacteria</taxon>
        <taxon>Pseudomonadati</taxon>
        <taxon>Pseudomonadota</taxon>
        <taxon>Alphaproteobacteria</taxon>
        <taxon>Rhodobacterales</taxon>
        <taxon>Paracoccaceae</taxon>
        <taxon>Paracoccus</taxon>
    </lineage>
</organism>
<dbReference type="SUPFAM" id="SSF141523">
    <property type="entry name" value="L,D-transpeptidase catalytic domain-like"/>
    <property type="match status" value="1"/>
</dbReference>
<dbReference type="RefSeq" id="WP_305964181.1">
    <property type="nucleotide sequence ID" value="NZ_JAVAMQ010000015.1"/>
</dbReference>
<sequence>MYNATRRTVTLSLLALLAACGAPKSKFKTYDGPAVTQVVINKGQRRMYLLNNQTVLKSYDIGLGNEPIGDKQFEGDGKTPEGIYFIDRFNPRSAYHLSVGISYPNEEDKAYADSFGLAPGGDIFIHGWGPEGNVKAPKMRDWTAGCIAIKDDEIEDVYAMVRGGVPVIINP</sequence>
<keyword evidence="5 7" id="KW-0573">Peptidoglycan synthesis</keyword>